<dbReference type="PANTHER" id="PTHR43284:SF1">
    <property type="entry name" value="ASPARAGINE SYNTHETASE"/>
    <property type="match status" value="1"/>
</dbReference>
<dbReference type="InterPro" id="IPR001962">
    <property type="entry name" value="Asn_synthase"/>
</dbReference>
<accession>X1E502</accession>
<dbReference type="AlphaFoldDB" id="X1E502"/>
<dbReference type="SUPFAM" id="SSF52402">
    <property type="entry name" value="Adenine nucleotide alpha hydrolases-like"/>
    <property type="match status" value="1"/>
</dbReference>
<dbReference type="CDD" id="cd01991">
    <property type="entry name" value="Asn_synthase_B_C"/>
    <property type="match status" value="1"/>
</dbReference>
<dbReference type="GO" id="GO:0004066">
    <property type="term" value="F:asparagine synthase (glutamine-hydrolyzing) activity"/>
    <property type="evidence" value="ECO:0007669"/>
    <property type="project" value="InterPro"/>
</dbReference>
<dbReference type="GO" id="GO:0006529">
    <property type="term" value="P:asparagine biosynthetic process"/>
    <property type="evidence" value="ECO:0007669"/>
    <property type="project" value="InterPro"/>
</dbReference>
<dbReference type="Gene3D" id="3.40.50.620">
    <property type="entry name" value="HUPs"/>
    <property type="match status" value="1"/>
</dbReference>
<gene>
    <name evidence="2" type="ORF">S01H4_56231</name>
</gene>
<proteinExistence type="predicted"/>
<feature type="non-terminal residue" evidence="2">
    <location>
        <position position="149"/>
    </location>
</feature>
<dbReference type="InterPro" id="IPR051786">
    <property type="entry name" value="ASN_synthetase/amidase"/>
</dbReference>
<organism evidence="2">
    <name type="scientific">marine sediment metagenome</name>
    <dbReference type="NCBI Taxonomy" id="412755"/>
    <lineage>
        <taxon>unclassified sequences</taxon>
        <taxon>metagenomes</taxon>
        <taxon>ecological metagenomes</taxon>
    </lineage>
</organism>
<comment type="caution">
    <text evidence="2">The sequence shown here is derived from an EMBL/GenBank/DDBJ whole genome shotgun (WGS) entry which is preliminary data.</text>
</comment>
<protein>
    <recommendedName>
        <fullName evidence="1">Asparagine synthetase domain-containing protein</fullName>
    </recommendedName>
</protein>
<reference evidence="2" key="1">
    <citation type="journal article" date="2014" name="Front. Microbiol.">
        <title>High frequency of phylogenetically diverse reductive dehalogenase-homologous genes in deep subseafloor sedimentary metagenomes.</title>
        <authorList>
            <person name="Kawai M."/>
            <person name="Futagami T."/>
            <person name="Toyoda A."/>
            <person name="Takaki Y."/>
            <person name="Nishi S."/>
            <person name="Hori S."/>
            <person name="Arai W."/>
            <person name="Tsubouchi T."/>
            <person name="Morono Y."/>
            <person name="Uchiyama I."/>
            <person name="Ito T."/>
            <person name="Fujiyama A."/>
            <person name="Inagaki F."/>
            <person name="Takami H."/>
        </authorList>
    </citation>
    <scope>NUCLEOTIDE SEQUENCE</scope>
    <source>
        <strain evidence="2">Expedition CK06-06</strain>
    </source>
</reference>
<sequence length="149" mass="16674">MLICIIFLKTGSKREKTKNKDTLANELKTLLEESVRIRLLSDVPLGAFLSGGIDSTTIVALMSKFTDQPVKTFTIRFEEGAPTNETKYAKLVSEFFNTDHSELTIKSTHINIFPNLIWHLDDLIADAAIIPVYFMAKLAREKITVALTG</sequence>
<evidence type="ECO:0000313" key="2">
    <source>
        <dbReference type="EMBL" id="GAH12274.1"/>
    </source>
</evidence>
<dbReference type="Pfam" id="PF00733">
    <property type="entry name" value="Asn_synthase"/>
    <property type="match status" value="1"/>
</dbReference>
<dbReference type="PANTHER" id="PTHR43284">
    <property type="entry name" value="ASPARAGINE SYNTHETASE (GLUTAMINE-HYDROLYZING)"/>
    <property type="match status" value="1"/>
</dbReference>
<name>X1E502_9ZZZZ</name>
<feature type="domain" description="Asparagine synthetase" evidence="1">
    <location>
        <begin position="26"/>
        <end position="149"/>
    </location>
</feature>
<dbReference type="GO" id="GO:0005829">
    <property type="term" value="C:cytosol"/>
    <property type="evidence" value="ECO:0007669"/>
    <property type="project" value="TreeGrafter"/>
</dbReference>
<dbReference type="InterPro" id="IPR014729">
    <property type="entry name" value="Rossmann-like_a/b/a_fold"/>
</dbReference>
<dbReference type="EMBL" id="BART01032562">
    <property type="protein sequence ID" value="GAH12274.1"/>
    <property type="molecule type" value="Genomic_DNA"/>
</dbReference>
<evidence type="ECO:0000259" key="1">
    <source>
        <dbReference type="Pfam" id="PF00733"/>
    </source>
</evidence>